<proteinExistence type="inferred from homology"/>
<dbReference type="GO" id="GO:0006412">
    <property type="term" value="P:translation"/>
    <property type="evidence" value="ECO:0007669"/>
    <property type="project" value="InterPro"/>
</dbReference>
<keyword evidence="8" id="KW-1185">Reference proteome</keyword>
<dbReference type="Proteomes" id="UP001165289">
    <property type="component" value="Unassembled WGS sequence"/>
</dbReference>
<dbReference type="GO" id="GO:0005762">
    <property type="term" value="C:mitochondrial large ribosomal subunit"/>
    <property type="evidence" value="ECO:0007669"/>
    <property type="project" value="TreeGrafter"/>
</dbReference>
<name>A0AAV7JN70_9METZ</name>
<gene>
    <name evidence="7" type="ORF">LOD99_5854</name>
</gene>
<dbReference type="PANTHER" id="PTHR13501">
    <property type="entry name" value="CHLOROPLAST 50S RIBOSOMAL PROTEIN L22-RELATED"/>
    <property type="match status" value="1"/>
</dbReference>
<evidence type="ECO:0000256" key="5">
    <source>
        <dbReference type="ARBA" id="ARBA00035506"/>
    </source>
</evidence>
<dbReference type="PANTHER" id="PTHR13501:SF8">
    <property type="entry name" value="LARGE RIBOSOMAL SUBUNIT PROTEIN UL22M"/>
    <property type="match status" value="1"/>
</dbReference>
<dbReference type="AlphaFoldDB" id="A0AAV7JN70"/>
<dbReference type="InterPro" id="IPR001063">
    <property type="entry name" value="Ribosomal_uL22"/>
</dbReference>
<comment type="similarity">
    <text evidence="1 6">Belongs to the universal ribosomal protein uL22 family.</text>
</comment>
<dbReference type="GO" id="GO:0003735">
    <property type="term" value="F:structural constituent of ribosome"/>
    <property type="evidence" value="ECO:0007669"/>
    <property type="project" value="InterPro"/>
</dbReference>
<evidence type="ECO:0000313" key="7">
    <source>
        <dbReference type="EMBL" id="KAI6650417.1"/>
    </source>
</evidence>
<dbReference type="EMBL" id="JAKMXF010000311">
    <property type="protein sequence ID" value="KAI6650417.1"/>
    <property type="molecule type" value="Genomic_DNA"/>
</dbReference>
<accession>A0AAV7JN70</accession>
<evidence type="ECO:0000256" key="4">
    <source>
        <dbReference type="ARBA" id="ARBA00035286"/>
    </source>
</evidence>
<dbReference type="InterPro" id="IPR047867">
    <property type="entry name" value="Ribosomal_uL22_bac/org-type"/>
</dbReference>
<dbReference type="InterPro" id="IPR036394">
    <property type="entry name" value="Ribosomal_uL22_sf"/>
</dbReference>
<keyword evidence="2 6" id="KW-0689">Ribosomal protein</keyword>
<reference evidence="7 8" key="1">
    <citation type="journal article" date="2023" name="BMC Biol.">
        <title>The compact genome of the sponge Oopsacas minuta (Hexactinellida) is lacking key metazoan core genes.</title>
        <authorList>
            <person name="Santini S."/>
            <person name="Schenkelaars Q."/>
            <person name="Jourda C."/>
            <person name="Duchesne M."/>
            <person name="Belahbib H."/>
            <person name="Rocher C."/>
            <person name="Selva M."/>
            <person name="Riesgo A."/>
            <person name="Vervoort M."/>
            <person name="Leys S.P."/>
            <person name="Kodjabachian L."/>
            <person name="Le Bivic A."/>
            <person name="Borchiellini C."/>
            <person name="Claverie J.M."/>
            <person name="Renard E."/>
        </authorList>
    </citation>
    <scope>NUCLEOTIDE SEQUENCE [LARGE SCALE GENOMIC DNA]</scope>
    <source>
        <strain evidence="7">SPO-2</strain>
    </source>
</reference>
<dbReference type="Gene3D" id="3.90.470.10">
    <property type="entry name" value="Ribosomal protein L22/L17"/>
    <property type="match status" value="1"/>
</dbReference>
<keyword evidence="3 6" id="KW-0687">Ribonucleoprotein</keyword>
<dbReference type="SUPFAM" id="SSF54843">
    <property type="entry name" value="Ribosomal protein L22"/>
    <property type="match status" value="1"/>
</dbReference>
<evidence type="ECO:0000256" key="2">
    <source>
        <dbReference type="ARBA" id="ARBA00022980"/>
    </source>
</evidence>
<organism evidence="7 8">
    <name type="scientific">Oopsacas minuta</name>
    <dbReference type="NCBI Taxonomy" id="111878"/>
    <lineage>
        <taxon>Eukaryota</taxon>
        <taxon>Metazoa</taxon>
        <taxon>Porifera</taxon>
        <taxon>Hexactinellida</taxon>
        <taxon>Hexasterophora</taxon>
        <taxon>Lyssacinosida</taxon>
        <taxon>Leucopsacidae</taxon>
        <taxon>Oopsacas</taxon>
    </lineage>
</organism>
<protein>
    <recommendedName>
        <fullName evidence="4">Large ribosomal subunit protein uL22m</fullName>
    </recommendedName>
    <alternativeName>
        <fullName evidence="5">39S ribosomal protein L22, mitochondrial</fullName>
    </alternativeName>
</protein>
<sequence length="234" mass="26986">MALSSLFQSFSKLSSHHAHLIPPKLSLKIITRNLDLTLNRGRDLPDPQPPKVGSIFPYPPIKKSDVVFGVSWNVQQPPKTVNRVARLIRDLDVKMALIQLQFCEIRSSRDVYTTVVETFNRAKKRFGEVDPADVWVHKSHIGRGVVHKSLRYRAKGRADIERRKFTHYFLVLKLGKPPDRTLKPRPTKAQFWLNKPPERISLSLYPGITRYETLEERLGPKLSKNIDRDMPHAL</sequence>
<evidence type="ECO:0000256" key="3">
    <source>
        <dbReference type="ARBA" id="ARBA00023274"/>
    </source>
</evidence>
<evidence type="ECO:0000256" key="6">
    <source>
        <dbReference type="RuleBase" id="RU004005"/>
    </source>
</evidence>
<comment type="caution">
    <text evidence="7">The sequence shown here is derived from an EMBL/GenBank/DDBJ whole genome shotgun (WGS) entry which is preliminary data.</text>
</comment>
<dbReference type="Pfam" id="PF00237">
    <property type="entry name" value="Ribosomal_L22"/>
    <property type="match status" value="1"/>
</dbReference>
<evidence type="ECO:0000256" key="1">
    <source>
        <dbReference type="ARBA" id="ARBA00009451"/>
    </source>
</evidence>
<evidence type="ECO:0000313" key="8">
    <source>
        <dbReference type="Proteomes" id="UP001165289"/>
    </source>
</evidence>